<gene>
    <name evidence="10" type="ORF">MARPU_00195</name>
</gene>
<dbReference type="GO" id="GO:0005886">
    <property type="term" value="C:plasma membrane"/>
    <property type="evidence" value="ECO:0007669"/>
    <property type="project" value="UniProtKB-SubCell"/>
</dbReference>
<comment type="similarity">
    <text evidence="2">Belongs to the CPA3 antiporters (TC 2.A.63) subunit D family.</text>
</comment>
<dbReference type="STRING" id="765910.MARPU_00195"/>
<dbReference type="Proteomes" id="UP000005275">
    <property type="component" value="Chromosome"/>
</dbReference>
<feature type="domain" description="NADH:quinone oxidoreductase/Mrp antiporter transmembrane" evidence="9">
    <location>
        <begin position="127"/>
        <end position="422"/>
    </location>
</feature>
<comment type="subcellular location">
    <subcellularLocation>
        <location evidence="1">Cell membrane</location>
        <topology evidence="1">Multi-pass membrane protein</topology>
    </subcellularLocation>
    <subcellularLocation>
        <location evidence="7">Membrane</location>
        <topology evidence="7">Multi-pass membrane protein</topology>
    </subcellularLocation>
</comment>
<evidence type="ECO:0000256" key="6">
    <source>
        <dbReference type="ARBA" id="ARBA00023136"/>
    </source>
</evidence>
<evidence type="ECO:0000256" key="8">
    <source>
        <dbReference type="SAM" id="Phobius"/>
    </source>
</evidence>
<evidence type="ECO:0000256" key="2">
    <source>
        <dbReference type="ARBA" id="ARBA00005346"/>
    </source>
</evidence>
<protein>
    <submittedName>
        <fullName evidence="10">Cation:proton antiporter</fullName>
    </submittedName>
</protein>
<dbReference type="GO" id="GO:0008137">
    <property type="term" value="F:NADH dehydrogenase (ubiquinone) activity"/>
    <property type="evidence" value="ECO:0007669"/>
    <property type="project" value="InterPro"/>
</dbReference>
<dbReference type="OrthoDB" id="9768329at2"/>
<keyword evidence="5 8" id="KW-1133">Transmembrane helix</keyword>
<keyword evidence="3" id="KW-1003">Cell membrane</keyword>
<sequence length="508" mass="52905">MSHLVILPLLLPLLAGALLLLVRRTLPLTVRRRLNLVALLAQVGAALALLLAVADGSVLTYQLGDWPAPYGIVLVADRLSAWMVLLTALLALCALLYAIRGSDAGSRHFQPLFQLQLFGLSGAFLTGDLFNLFVFFEVLLLASYGLLLHGGGTQRTRAGLHFVVVNLVGSTLFLFAAGTLYGVTGTLNMADLAGKLAALDPDELGLARAGALLLFAVFALKAALFPLYLWLPTAYAATSAPVAALFAVMTKVGIYAILRIQTLWFGDGAGGLAGLLDPWLLPLALVTMALGSLGALASTTLRIQIGYLVLVSIGVLLTAIALGDRDSIAAALYYLVHTTLATGAFYLLAEGIARRRGAAGDRLIDAPSMPHAGQVGTLFFIAAILVAGLPPFSGFLGKLMVLRAALDDPAMAWILAVVLTSGLLGIVALARSGSLLLLRAGPGEPPAATPGRAELLPATALLALCIGLTLGAGPLSAFTQATAEQLLAPEHYVETVLGGDRDMEARAR</sequence>
<accession>W0E007</accession>
<dbReference type="EMBL" id="CP007031">
    <property type="protein sequence ID" value="AHF02446.1"/>
    <property type="molecule type" value="Genomic_DNA"/>
</dbReference>
<dbReference type="KEGG" id="mpur:MARPU_00195"/>
<evidence type="ECO:0000256" key="1">
    <source>
        <dbReference type="ARBA" id="ARBA00004651"/>
    </source>
</evidence>
<dbReference type="InterPro" id="IPR001750">
    <property type="entry name" value="ND/Mrp_TM"/>
</dbReference>
<feature type="transmembrane region" description="Helical" evidence="8">
    <location>
        <begin position="133"/>
        <end position="150"/>
    </location>
</feature>
<feature type="transmembrane region" description="Helical" evidence="8">
    <location>
        <begin position="162"/>
        <end position="183"/>
    </location>
</feature>
<evidence type="ECO:0000256" key="3">
    <source>
        <dbReference type="ARBA" id="ARBA00022475"/>
    </source>
</evidence>
<feature type="transmembrane region" description="Helical" evidence="8">
    <location>
        <begin position="238"/>
        <end position="258"/>
    </location>
</feature>
<feature type="transmembrane region" description="Helical" evidence="8">
    <location>
        <begin position="209"/>
        <end position="231"/>
    </location>
</feature>
<feature type="transmembrane region" description="Helical" evidence="8">
    <location>
        <begin position="370"/>
        <end position="390"/>
    </location>
</feature>
<dbReference type="InterPro" id="IPR003918">
    <property type="entry name" value="NADH_UbQ_OxRdtase"/>
</dbReference>
<feature type="transmembrane region" description="Helical" evidence="8">
    <location>
        <begin position="328"/>
        <end position="349"/>
    </location>
</feature>
<feature type="transmembrane region" description="Helical" evidence="8">
    <location>
        <begin position="410"/>
        <end position="430"/>
    </location>
</feature>
<feature type="transmembrane region" description="Helical" evidence="8">
    <location>
        <begin position="278"/>
        <end position="298"/>
    </location>
</feature>
<feature type="transmembrane region" description="Helical" evidence="8">
    <location>
        <begin position="34"/>
        <end position="59"/>
    </location>
</feature>
<dbReference type="RefSeq" id="WP_005222184.1">
    <property type="nucleotide sequence ID" value="NZ_CP007031.1"/>
</dbReference>
<feature type="transmembrane region" description="Helical" evidence="8">
    <location>
        <begin position="305"/>
        <end position="322"/>
    </location>
</feature>
<dbReference type="GO" id="GO:0042773">
    <property type="term" value="P:ATP synthesis coupled electron transport"/>
    <property type="evidence" value="ECO:0007669"/>
    <property type="project" value="InterPro"/>
</dbReference>
<feature type="transmembrane region" description="Helical" evidence="8">
    <location>
        <begin position="111"/>
        <end position="127"/>
    </location>
</feature>
<evidence type="ECO:0000256" key="7">
    <source>
        <dbReference type="RuleBase" id="RU000320"/>
    </source>
</evidence>
<evidence type="ECO:0000313" key="11">
    <source>
        <dbReference type="Proteomes" id="UP000005275"/>
    </source>
</evidence>
<dbReference type="PANTHER" id="PTHR42703">
    <property type="entry name" value="NADH DEHYDROGENASE"/>
    <property type="match status" value="1"/>
</dbReference>
<keyword evidence="6 8" id="KW-0472">Membrane</keyword>
<evidence type="ECO:0000256" key="5">
    <source>
        <dbReference type="ARBA" id="ARBA00022989"/>
    </source>
</evidence>
<organism evidence="10 11">
    <name type="scientific">Marichromatium purpuratum 984</name>
    <dbReference type="NCBI Taxonomy" id="765910"/>
    <lineage>
        <taxon>Bacteria</taxon>
        <taxon>Pseudomonadati</taxon>
        <taxon>Pseudomonadota</taxon>
        <taxon>Gammaproteobacteria</taxon>
        <taxon>Chromatiales</taxon>
        <taxon>Chromatiaceae</taxon>
        <taxon>Marichromatium</taxon>
    </lineage>
</organism>
<feature type="transmembrane region" description="Helical" evidence="8">
    <location>
        <begin position="79"/>
        <end position="99"/>
    </location>
</feature>
<keyword evidence="4 7" id="KW-0812">Transmembrane</keyword>
<dbReference type="eggNOG" id="COG0651">
    <property type="taxonomic scope" value="Bacteria"/>
</dbReference>
<evidence type="ECO:0000256" key="4">
    <source>
        <dbReference type="ARBA" id="ARBA00022692"/>
    </source>
</evidence>
<feature type="transmembrane region" description="Helical" evidence="8">
    <location>
        <begin position="6"/>
        <end position="22"/>
    </location>
</feature>
<name>W0E007_MARPU</name>
<reference evidence="10 11" key="1">
    <citation type="submission" date="2013-12" db="EMBL/GenBank/DDBJ databases">
        <authorList>
            <consortium name="DOE Joint Genome Institute"/>
            <person name="Bryant D.A."/>
            <person name="Huntemann M."/>
            <person name="Han J."/>
            <person name="Chen A."/>
            <person name="Kyrpides N."/>
            <person name="Mavromatis K."/>
            <person name="Markowitz V."/>
            <person name="Palaniappan K."/>
            <person name="Ivanova N."/>
            <person name="Schaumberg A."/>
            <person name="Pati A."/>
            <person name="Liolios K."/>
            <person name="Nordberg H.P."/>
            <person name="Cantor M.N."/>
            <person name="Hua S.X."/>
            <person name="Woyke T."/>
        </authorList>
    </citation>
    <scope>NUCLEOTIDE SEQUENCE [LARGE SCALE GENOMIC DNA]</scope>
    <source>
        <strain evidence="10 11">984</strain>
    </source>
</reference>
<evidence type="ECO:0000313" key="10">
    <source>
        <dbReference type="EMBL" id="AHF02446.1"/>
    </source>
</evidence>
<dbReference type="InterPro" id="IPR050586">
    <property type="entry name" value="CPA3_Na-H_Antiporter_D"/>
</dbReference>
<dbReference type="AlphaFoldDB" id="W0E007"/>
<proteinExistence type="inferred from homology"/>
<evidence type="ECO:0000259" key="9">
    <source>
        <dbReference type="Pfam" id="PF00361"/>
    </source>
</evidence>
<dbReference type="PANTHER" id="PTHR42703:SF1">
    <property type="entry name" value="NA(+)_H(+) ANTIPORTER SUBUNIT D1"/>
    <property type="match status" value="1"/>
</dbReference>
<dbReference type="HOGENOM" id="CLU_007100_9_2_6"/>
<dbReference type="Pfam" id="PF00361">
    <property type="entry name" value="Proton_antipo_M"/>
    <property type="match status" value="1"/>
</dbReference>
<dbReference type="NCBIfam" id="NF009309">
    <property type="entry name" value="PRK12666.1"/>
    <property type="match status" value="1"/>
</dbReference>
<dbReference type="PRINTS" id="PR01437">
    <property type="entry name" value="NUOXDRDTASE4"/>
</dbReference>
<keyword evidence="11" id="KW-1185">Reference proteome</keyword>